<dbReference type="Gene3D" id="1.25.10.10">
    <property type="entry name" value="Leucine-rich Repeat Variant"/>
    <property type="match status" value="1"/>
</dbReference>
<comment type="caution">
    <text evidence="1">The sequence shown here is derived from an EMBL/GenBank/DDBJ whole genome shotgun (WGS) entry which is preliminary data.</text>
</comment>
<accession>A0ABC8QG28</accession>
<keyword evidence="2" id="KW-1185">Reference proteome</keyword>
<dbReference type="Proteomes" id="UP001189663">
    <property type="component" value="Unassembled WGS sequence"/>
</dbReference>
<evidence type="ECO:0008006" key="3">
    <source>
        <dbReference type="Google" id="ProtNLM"/>
    </source>
</evidence>
<gene>
    <name evidence="1" type="ORF">LMG18096_03747</name>
</gene>
<sequence>MCAISLWRFNRVRPTKSGTMLKAIWTMLPRKRVTTTAEAPENNHVRHVAAAFHNREEFQRRAAAAALVLGSNTIDTLVGLLRSEHTPADALAPQFAGLGAWLTARQFAIFEVFYHFGAPAVPTLLSFIRGEYDWTQGNAIEILCRLYAKGVAPASAFELLKETIPSMREEALIYAAGPLHRLGQQDTTLSGVLEELLEIPRVLRRVPIHGDGHVAIGVVVAKQKPRQPAGSPKSFLACKPIKPAAQPHLPELPRRLRPWLRPSFRSSLPARPRP</sequence>
<organism evidence="1 2">
    <name type="scientific">Ralstonia holmesii</name>
    <dbReference type="NCBI Taxonomy" id="3058602"/>
    <lineage>
        <taxon>Bacteria</taxon>
        <taxon>Pseudomonadati</taxon>
        <taxon>Pseudomonadota</taxon>
        <taxon>Betaproteobacteria</taxon>
        <taxon>Burkholderiales</taxon>
        <taxon>Burkholderiaceae</taxon>
        <taxon>Ralstonia</taxon>
    </lineage>
</organism>
<protein>
    <recommendedName>
        <fullName evidence="3">HEAT repeat domain-containing protein</fullName>
    </recommendedName>
</protein>
<evidence type="ECO:0000313" key="2">
    <source>
        <dbReference type="Proteomes" id="UP001189663"/>
    </source>
</evidence>
<evidence type="ECO:0000313" key="1">
    <source>
        <dbReference type="EMBL" id="CAJ0799809.1"/>
    </source>
</evidence>
<proteinExistence type="predicted"/>
<name>A0ABC8QG28_9RALS</name>
<reference evidence="1 2" key="1">
    <citation type="submission" date="2023-07" db="EMBL/GenBank/DDBJ databases">
        <authorList>
            <person name="Peeters C."/>
        </authorList>
    </citation>
    <scope>NUCLEOTIDE SEQUENCE [LARGE SCALE GENOMIC DNA]</scope>
    <source>
        <strain evidence="1 2">LMG 18096</strain>
    </source>
</reference>
<dbReference type="EMBL" id="CATZAT010000009">
    <property type="protein sequence ID" value="CAJ0799809.1"/>
    <property type="molecule type" value="Genomic_DNA"/>
</dbReference>
<dbReference type="AlphaFoldDB" id="A0ABC8QG28"/>
<dbReference type="InterPro" id="IPR011989">
    <property type="entry name" value="ARM-like"/>
</dbReference>